<feature type="transmembrane region" description="Helical" evidence="1">
    <location>
        <begin position="119"/>
        <end position="141"/>
    </location>
</feature>
<dbReference type="Proteomes" id="UP000243588">
    <property type="component" value="Unassembled WGS sequence"/>
</dbReference>
<keyword evidence="1" id="KW-1133">Transmembrane helix</keyword>
<feature type="chain" id="PRO_5017243921" description="Protein-glutamine gamma-glutamyltransferase-like C-terminal domain-containing protein" evidence="2">
    <location>
        <begin position="21"/>
        <end position="268"/>
    </location>
</feature>
<keyword evidence="1" id="KW-0812">Transmembrane</keyword>
<evidence type="ECO:0000313" key="5">
    <source>
        <dbReference type="Proteomes" id="UP000243588"/>
    </source>
</evidence>
<evidence type="ECO:0000313" key="4">
    <source>
        <dbReference type="EMBL" id="SDH89071.1"/>
    </source>
</evidence>
<dbReference type="STRING" id="702745.SAMN05421818_12227"/>
<keyword evidence="5" id="KW-1185">Reference proteome</keyword>
<dbReference type="InterPro" id="IPR025403">
    <property type="entry name" value="TgpA-like_C"/>
</dbReference>
<feature type="domain" description="Protein-glutamine gamma-glutamyltransferase-like C-terminal" evidence="3">
    <location>
        <begin position="193"/>
        <end position="260"/>
    </location>
</feature>
<dbReference type="RefSeq" id="WP_090410038.1">
    <property type="nucleotide sequence ID" value="NZ_FNDQ01000022.1"/>
</dbReference>
<gene>
    <name evidence="4" type="ORF">SAMN05421818_12227</name>
</gene>
<dbReference type="AlphaFoldDB" id="A0A1G8G423"/>
<dbReference type="EMBL" id="FNDQ01000022">
    <property type="protein sequence ID" value="SDH89071.1"/>
    <property type="molecule type" value="Genomic_DNA"/>
</dbReference>
<evidence type="ECO:0000256" key="1">
    <source>
        <dbReference type="SAM" id="Phobius"/>
    </source>
</evidence>
<evidence type="ECO:0000259" key="3">
    <source>
        <dbReference type="Pfam" id="PF13559"/>
    </source>
</evidence>
<protein>
    <recommendedName>
        <fullName evidence="3">Protein-glutamine gamma-glutamyltransferase-like C-terminal domain-containing protein</fullName>
    </recommendedName>
</protein>
<sequence>MKKTLFTILSLTLVVGSLYAQPKAIDSIRTQLPPIVERQAQAKNKKTTPLIEDKESDISVLQFDQNFKEKYKKDQNFNYEDTKAEDTIWQRFKNWLRDLISDFFSAFDVDYETQSRLTIFYRILSIFAIGILVFYIIRAFVQKDAYWLFKKRSKKVAIPVDDVEKNLTTVHFPTLLSKTINESQYRLAIRYYYLWLLQSLQESKQIEWHIEKTNSDYVAEIKDKKTRENFQYLSYIYNNIWYGEHEITEAEFFQAKRSYETTLKTNVS</sequence>
<dbReference type="Pfam" id="PF13559">
    <property type="entry name" value="DUF4129"/>
    <property type="match status" value="1"/>
</dbReference>
<evidence type="ECO:0000256" key="2">
    <source>
        <dbReference type="SAM" id="SignalP"/>
    </source>
</evidence>
<name>A0A1G8G423_9FLAO</name>
<accession>A0A1G8G423</accession>
<feature type="signal peptide" evidence="2">
    <location>
        <begin position="1"/>
        <end position="20"/>
    </location>
</feature>
<keyword evidence="2" id="KW-0732">Signal</keyword>
<organism evidence="4 5">
    <name type="scientific">Myroides phaeus</name>
    <dbReference type="NCBI Taxonomy" id="702745"/>
    <lineage>
        <taxon>Bacteria</taxon>
        <taxon>Pseudomonadati</taxon>
        <taxon>Bacteroidota</taxon>
        <taxon>Flavobacteriia</taxon>
        <taxon>Flavobacteriales</taxon>
        <taxon>Flavobacteriaceae</taxon>
        <taxon>Myroides</taxon>
    </lineage>
</organism>
<keyword evidence="1" id="KW-0472">Membrane</keyword>
<reference evidence="5" key="1">
    <citation type="submission" date="2016-10" db="EMBL/GenBank/DDBJ databases">
        <authorList>
            <person name="Varghese N."/>
            <person name="Submissions S."/>
        </authorList>
    </citation>
    <scope>NUCLEOTIDE SEQUENCE [LARGE SCALE GENOMIC DNA]</scope>
    <source>
        <strain evidence="5">DSM 23313</strain>
    </source>
</reference>
<proteinExistence type="predicted"/>